<proteinExistence type="predicted"/>
<reference evidence="1" key="2">
    <citation type="submission" date="2022-09" db="EMBL/GenBank/DDBJ databases">
        <authorList>
            <person name="Sun Q."/>
            <person name="Ohkuma M."/>
        </authorList>
    </citation>
    <scope>NUCLEOTIDE SEQUENCE</scope>
    <source>
        <strain evidence="1">JCM 13583</strain>
    </source>
</reference>
<reference evidence="1" key="1">
    <citation type="journal article" date="2014" name="Int. J. Syst. Evol. Microbiol.">
        <title>Complete genome sequence of Corynebacterium casei LMG S-19264T (=DSM 44701T), isolated from a smear-ripened cheese.</title>
        <authorList>
            <consortium name="US DOE Joint Genome Institute (JGI-PGF)"/>
            <person name="Walter F."/>
            <person name="Albersmeier A."/>
            <person name="Kalinowski J."/>
            <person name="Ruckert C."/>
        </authorList>
    </citation>
    <scope>NUCLEOTIDE SEQUENCE</scope>
    <source>
        <strain evidence="1">JCM 13583</strain>
    </source>
</reference>
<comment type="caution">
    <text evidence="1">The sequence shown here is derived from an EMBL/GenBank/DDBJ whole genome shotgun (WGS) entry which is preliminary data.</text>
</comment>
<keyword evidence="2" id="KW-1185">Reference proteome</keyword>
<evidence type="ECO:0000313" key="1">
    <source>
        <dbReference type="EMBL" id="GGM75289.1"/>
    </source>
</evidence>
<sequence length="61" mass="7009">MGFDCSDIPRIVVYLRSGGKVELSHEESVELCREMQETGDTLESIYERRTGMKVKALRLMD</sequence>
<dbReference type="Proteomes" id="UP000632195">
    <property type="component" value="Unassembled WGS sequence"/>
</dbReference>
<accession>A0AA37F9S0</accession>
<evidence type="ECO:0000313" key="2">
    <source>
        <dbReference type="Proteomes" id="UP000632195"/>
    </source>
</evidence>
<dbReference type="EMBL" id="BMNY01000001">
    <property type="protein sequence ID" value="GGM75289.1"/>
    <property type="molecule type" value="Genomic_DNA"/>
</dbReference>
<protein>
    <submittedName>
        <fullName evidence="1">Uncharacterized protein</fullName>
    </submittedName>
</protein>
<dbReference type="AlphaFoldDB" id="A0AA37F9S0"/>
<gene>
    <name evidence="1" type="ORF">GCM10007108_11530</name>
</gene>
<name>A0AA37F9S0_9ARCH</name>
<dbReference type="RefSeq" id="WP_075056814.1">
    <property type="nucleotide sequence ID" value="NZ_BMNY01000001.1"/>
</dbReference>
<organism evidence="1 2">
    <name type="scientific">Thermogymnomonas acidicola</name>
    <dbReference type="NCBI Taxonomy" id="399579"/>
    <lineage>
        <taxon>Archaea</taxon>
        <taxon>Methanobacteriati</taxon>
        <taxon>Thermoplasmatota</taxon>
        <taxon>Thermoplasmata</taxon>
        <taxon>Thermoplasmatales</taxon>
        <taxon>Thermogymnomonas</taxon>
    </lineage>
</organism>